<dbReference type="AlphaFoldDB" id="A0A8B6E5S3"/>
<dbReference type="InterPro" id="IPR002401">
    <property type="entry name" value="Cyt_P450_E_grp-I"/>
</dbReference>
<dbReference type="GO" id="GO:0033781">
    <property type="term" value="F:cholesterol 24-hydroxylase activity"/>
    <property type="evidence" value="ECO:0007669"/>
    <property type="project" value="InterPro"/>
</dbReference>
<dbReference type="InterPro" id="IPR036396">
    <property type="entry name" value="Cyt_P450_sf"/>
</dbReference>
<dbReference type="EMBL" id="UYJE01004664">
    <property type="protein sequence ID" value="VDI30175.1"/>
    <property type="molecule type" value="Genomic_DNA"/>
</dbReference>
<dbReference type="Proteomes" id="UP000596742">
    <property type="component" value="Unassembled WGS sequence"/>
</dbReference>
<dbReference type="OrthoDB" id="6065449at2759"/>
<gene>
    <name evidence="2" type="ORF">MGAL_10B068832</name>
</gene>
<protein>
    <submittedName>
        <fullName evidence="2">Uncharacterized protein</fullName>
    </submittedName>
</protein>
<proteinExistence type="inferred from homology"/>
<dbReference type="PRINTS" id="PR00385">
    <property type="entry name" value="P450"/>
</dbReference>
<dbReference type="PANTHER" id="PTHR24293:SF0">
    <property type="entry name" value="CYP46A1 PROTEIN-RELATED"/>
    <property type="match status" value="1"/>
</dbReference>
<accession>A0A8B6E5S3</accession>
<comment type="caution">
    <text evidence="2">The sequence shown here is derived from an EMBL/GenBank/DDBJ whole genome shotgun (WGS) entry which is preliminary data.</text>
</comment>
<evidence type="ECO:0000256" key="1">
    <source>
        <dbReference type="ARBA" id="ARBA00010617"/>
    </source>
</evidence>
<feature type="non-terminal residue" evidence="2">
    <location>
        <position position="250"/>
    </location>
</feature>
<comment type="similarity">
    <text evidence="1">Belongs to the cytochrome P450 family.</text>
</comment>
<name>A0A8B6E5S3_MYTGA</name>
<dbReference type="GO" id="GO:0020037">
    <property type="term" value="F:heme binding"/>
    <property type="evidence" value="ECO:0007669"/>
    <property type="project" value="InterPro"/>
</dbReference>
<dbReference type="InterPro" id="IPR039983">
    <property type="entry name" value="CYP46A1"/>
</dbReference>
<dbReference type="GO" id="GO:0006707">
    <property type="term" value="P:cholesterol catabolic process"/>
    <property type="evidence" value="ECO:0007669"/>
    <property type="project" value="InterPro"/>
</dbReference>
<dbReference type="Gene3D" id="1.10.630.10">
    <property type="entry name" value="Cytochrome P450"/>
    <property type="match status" value="1"/>
</dbReference>
<dbReference type="GO" id="GO:0005506">
    <property type="term" value="F:iron ion binding"/>
    <property type="evidence" value="ECO:0007669"/>
    <property type="project" value="InterPro"/>
</dbReference>
<organism evidence="2 3">
    <name type="scientific">Mytilus galloprovincialis</name>
    <name type="common">Mediterranean mussel</name>
    <dbReference type="NCBI Taxonomy" id="29158"/>
    <lineage>
        <taxon>Eukaryota</taxon>
        <taxon>Metazoa</taxon>
        <taxon>Spiralia</taxon>
        <taxon>Lophotrochozoa</taxon>
        <taxon>Mollusca</taxon>
        <taxon>Bivalvia</taxon>
        <taxon>Autobranchia</taxon>
        <taxon>Pteriomorphia</taxon>
        <taxon>Mytilida</taxon>
        <taxon>Mytiloidea</taxon>
        <taxon>Mytilidae</taxon>
        <taxon>Mytilinae</taxon>
        <taxon>Mytilus</taxon>
    </lineage>
</organism>
<reference evidence="2" key="1">
    <citation type="submission" date="2018-11" db="EMBL/GenBank/DDBJ databases">
        <authorList>
            <person name="Alioto T."/>
            <person name="Alioto T."/>
        </authorList>
    </citation>
    <scope>NUCLEOTIDE SEQUENCE</scope>
</reference>
<evidence type="ECO:0000313" key="3">
    <source>
        <dbReference type="Proteomes" id="UP000596742"/>
    </source>
</evidence>
<sequence length="250" mass="28651">IGFGMQMNNVENRTEPSEYTKAIKLALGGVSAFVRDPFIKFKYSKWKYLADVKKAMRTLRVLSKQSFDERKKQIERGDYTPDDILNFLVKMKLENPELDGEVILDDITTFFLAGQETSANLLSFAMICLWQNKDVLERLKAEVSDVVGDKHYISIEDINKMEYLDMVIKETLRLYPPASNTFRENKTDIEIQGYKIPAGTSIMIEAKMILSKIVQRFNFEMDPNQSFDIEESATLKPKGGAFCSFTLCDS</sequence>
<keyword evidence="3" id="KW-1185">Reference proteome</keyword>
<dbReference type="InterPro" id="IPR001128">
    <property type="entry name" value="Cyt_P450"/>
</dbReference>
<dbReference type="Pfam" id="PF00067">
    <property type="entry name" value="p450"/>
    <property type="match status" value="1"/>
</dbReference>
<dbReference type="PRINTS" id="PR00463">
    <property type="entry name" value="EP450I"/>
</dbReference>
<dbReference type="SUPFAM" id="SSF48264">
    <property type="entry name" value="Cytochrome P450"/>
    <property type="match status" value="1"/>
</dbReference>
<dbReference type="PANTHER" id="PTHR24293">
    <property type="entry name" value="CYTOCHROME P450 FAMILY 46 SUBFAMILY A"/>
    <property type="match status" value="1"/>
</dbReference>
<evidence type="ECO:0000313" key="2">
    <source>
        <dbReference type="EMBL" id="VDI30175.1"/>
    </source>
</evidence>